<accession>A0A1M5EEH2</accession>
<dbReference type="EMBL" id="FQVF01000011">
    <property type="protein sequence ID" value="SHF77577.1"/>
    <property type="molecule type" value="Genomic_DNA"/>
</dbReference>
<evidence type="ECO:0000256" key="1">
    <source>
        <dbReference type="SAM" id="Phobius"/>
    </source>
</evidence>
<keyword evidence="3" id="KW-1185">Reference proteome</keyword>
<protein>
    <submittedName>
        <fullName evidence="2">Uncharacterized protein</fullName>
    </submittedName>
</protein>
<feature type="transmembrane region" description="Helical" evidence="1">
    <location>
        <begin position="38"/>
        <end position="58"/>
    </location>
</feature>
<organism evidence="2 3">
    <name type="scientific">Marinomonas polaris DSM 16579</name>
    <dbReference type="NCBI Taxonomy" id="1122206"/>
    <lineage>
        <taxon>Bacteria</taxon>
        <taxon>Pseudomonadati</taxon>
        <taxon>Pseudomonadota</taxon>
        <taxon>Gammaproteobacteria</taxon>
        <taxon>Oceanospirillales</taxon>
        <taxon>Oceanospirillaceae</taxon>
        <taxon>Marinomonas</taxon>
    </lineage>
</organism>
<feature type="transmembrane region" description="Helical" evidence="1">
    <location>
        <begin position="7"/>
        <end position="26"/>
    </location>
</feature>
<dbReference type="Proteomes" id="UP000184517">
    <property type="component" value="Unassembled WGS sequence"/>
</dbReference>
<evidence type="ECO:0000313" key="2">
    <source>
        <dbReference type="EMBL" id="SHF77577.1"/>
    </source>
</evidence>
<dbReference type="AlphaFoldDB" id="A0A1M5EEH2"/>
<keyword evidence="1" id="KW-0812">Transmembrane</keyword>
<proteinExistence type="predicted"/>
<dbReference type="STRING" id="1122206.SAMN02745753_02617"/>
<evidence type="ECO:0000313" key="3">
    <source>
        <dbReference type="Proteomes" id="UP000184517"/>
    </source>
</evidence>
<reference evidence="3" key="1">
    <citation type="submission" date="2016-11" db="EMBL/GenBank/DDBJ databases">
        <authorList>
            <person name="Varghese N."/>
            <person name="Submissions S."/>
        </authorList>
    </citation>
    <scope>NUCLEOTIDE SEQUENCE [LARGE SCALE GENOMIC DNA]</scope>
    <source>
        <strain evidence="3">DSM 16579</strain>
    </source>
</reference>
<keyword evidence="1" id="KW-1133">Transmembrane helix</keyword>
<sequence length="65" mass="7394">MVTSPKVMQLVESLLRIILTIVFFYALKELLDVENDLLLAFFSVLCAFVLFRGLVLGFNKITAKK</sequence>
<keyword evidence="1" id="KW-0472">Membrane</keyword>
<name>A0A1M5EEH2_9GAMM</name>
<gene>
    <name evidence="2" type="ORF">SAMN02745753_02617</name>
</gene>